<feature type="active site" description="Proton donor; for dehydratase activity" evidence="6">
    <location>
        <position position="1362"/>
    </location>
</feature>
<dbReference type="SUPFAM" id="SSF52151">
    <property type="entry name" value="FabD/lysophospholipase-like"/>
    <property type="match status" value="1"/>
</dbReference>
<dbReference type="Gene3D" id="3.10.129.110">
    <property type="entry name" value="Polyketide synthase dehydratase"/>
    <property type="match status" value="1"/>
</dbReference>
<dbReference type="SUPFAM" id="SSF56214">
    <property type="entry name" value="4'-phosphopantetheinyl transferase"/>
    <property type="match status" value="2"/>
</dbReference>
<dbReference type="SMART" id="SM00827">
    <property type="entry name" value="PKS_AT"/>
    <property type="match status" value="1"/>
</dbReference>
<dbReference type="PANTHER" id="PTHR43074:SF1">
    <property type="entry name" value="BETA-KETOACYL SYNTHASE FAMILY PROTEIN-RELATED"/>
    <property type="match status" value="1"/>
</dbReference>
<feature type="region of interest" description="C-terminal hotdog fold" evidence="6">
    <location>
        <begin position="1313"/>
        <end position="1448"/>
    </location>
</feature>
<dbReference type="Pfam" id="PF00698">
    <property type="entry name" value="Acyl_transf_1"/>
    <property type="match status" value="1"/>
</dbReference>
<dbReference type="PROSITE" id="PS52019">
    <property type="entry name" value="PKS_MFAS_DH"/>
    <property type="match status" value="1"/>
</dbReference>
<feature type="compositionally biased region" description="Polar residues" evidence="7">
    <location>
        <begin position="1696"/>
        <end position="1708"/>
    </location>
</feature>
<evidence type="ECO:0000313" key="12">
    <source>
        <dbReference type="Proteomes" id="UP000429552"/>
    </source>
</evidence>
<dbReference type="InterPro" id="IPR052568">
    <property type="entry name" value="PKS-FAS_Synthase"/>
</dbReference>
<feature type="active site" description="Proton acceptor; for dehydratase activity" evidence="6">
    <location>
        <position position="1206"/>
    </location>
</feature>
<feature type="compositionally biased region" description="Low complexity" evidence="7">
    <location>
        <begin position="1150"/>
        <end position="1189"/>
    </location>
</feature>
<dbReference type="InterPro" id="IPR018201">
    <property type="entry name" value="Ketoacyl_synth_AS"/>
</dbReference>
<dbReference type="Pfam" id="PF14765">
    <property type="entry name" value="PS-DH"/>
    <property type="match status" value="1"/>
</dbReference>
<keyword evidence="4" id="KW-0808">Transferase</keyword>
<dbReference type="InterPro" id="IPR049551">
    <property type="entry name" value="PKS_DH_C"/>
</dbReference>
<evidence type="ECO:0000313" key="10">
    <source>
        <dbReference type="EMBL" id="GFE20724.1"/>
    </source>
</evidence>
<dbReference type="EMBL" id="BLIP01000001">
    <property type="protein sequence ID" value="GFE20724.1"/>
    <property type="molecule type" value="Genomic_DNA"/>
</dbReference>
<dbReference type="Pfam" id="PF02801">
    <property type="entry name" value="Ketoacyl-synt_C"/>
    <property type="match status" value="1"/>
</dbReference>
<dbReference type="PROSITE" id="PS00606">
    <property type="entry name" value="KS3_1"/>
    <property type="match status" value="1"/>
</dbReference>
<dbReference type="InterPro" id="IPR049900">
    <property type="entry name" value="PKS_mFAS_DH"/>
</dbReference>
<feature type="region of interest" description="Disordered" evidence="7">
    <location>
        <begin position="1685"/>
        <end position="1708"/>
    </location>
</feature>
<reference evidence="11 13" key="2">
    <citation type="submission" date="2022-12" db="EMBL/GenBank/DDBJ databases">
        <authorList>
            <person name="Ruckert C."/>
            <person name="Busche T."/>
            <person name="Kalinowski J."/>
            <person name="Wittmann C."/>
        </authorList>
    </citation>
    <scope>NUCLEOTIDE SEQUENCE [LARGE SCALE GENOMIC DNA]</scope>
    <source>
        <strain evidence="11 13">DSM 40555</strain>
    </source>
</reference>
<dbReference type="InterPro" id="IPR001227">
    <property type="entry name" value="Ac_transferase_dom_sf"/>
</dbReference>
<dbReference type="Gene3D" id="3.30.70.250">
    <property type="entry name" value="Malonyl-CoA ACP transacylase, ACP-binding"/>
    <property type="match status" value="1"/>
</dbReference>
<dbReference type="SUPFAM" id="SSF53901">
    <property type="entry name" value="Thiolase-like"/>
    <property type="match status" value="1"/>
</dbReference>
<evidence type="ECO:0000256" key="3">
    <source>
        <dbReference type="ARBA" id="ARBA00022553"/>
    </source>
</evidence>
<gene>
    <name evidence="10" type="ORF">Sliba_11770</name>
    <name evidence="11" type="ORF">STRLI_001212</name>
</gene>
<evidence type="ECO:0000313" key="11">
    <source>
        <dbReference type="EMBL" id="WAT95490.1"/>
    </source>
</evidence>
<accession>A0A640TC26</accession>
<feature type="domain" description="PKS/mFAS DH" evidence="9">
    <location>
        <begin position="1173"/>
        <end position="1448"/>
    </location>
</feature>
<evidence type="ECO:0000256" key="2">
    <source>
        <dbReference type="ARBA" id="ARBA00022450"/>
    </source>
</evidence>
<sequence length="1708" mass="177713">MSETRARRAGPRPTDAAIVGMGALFPGAEDLAAYWRNLVAGTDCITDVPPGRWDPEIYYDPQGAQGPARSDRFYCRRGGFLDDPAAFDPTRFGIMPAAVRGAEPDQLLALRTIADAIADAGGEERLPADRSRIGVILGRGGFMGVATARLDQRVRTAHQLAATLRELAPELGESRIAAAREAFQAGLGPEQPEASIGLVPSFTAARTANRLDFRGPAYTLDAACASSLLAVAQAVDLLAAGRCDLVVAGAVHHCHIATLWSVFTQLRALSPTQHIRPFDRRADGTLLSEGTGVVLLKRLADAERDGDRVYAVVRGTGVAGDGRAAGLMSPRAEGQIDALEQAWAAAGLDPADPTALGLLEAHGTGTPVGDGVELDTLARVFGPPGAGVPPVGLGSVKSMLGHTMQAAGIAGLIKAALAVHHRTLPPTLHLDEPHEGLARTRMRPVTVAEPWDAGRAPLRAGVNAFGFGGINAHTVLEEAPGRRSPAAPPPQRAASHRTASHRTAPHRTSPHAPSPLRTAEPERTVLLAADTPAQLADQLREMGDFGAATGTGAPVPAPAPAPDGPCRLALPDPTPQRRALAAKILARALPWRGRGEVWFTPSPLFGPYAPQEGARLAFLFPGLEAEPPPSVDDIADQMALPRPTVSGGSGLVERAVDTLATGRLLARALDELGLAPDLLTGHSLGEWTAMVVAGMYPPQAVDAFLDSLRPGSLAVPDLVYAALGCGAPQAAAALAGLERIAVSHDNCPHQSVICGAPQPLAEAVRRLAGQGVRAQEMPFRSGFHTPMWAPYLHQTGTAFDALPLRDQRLPVWSATTAAPFPDDPSAIRRLVLRHLLEPVRFQELTRRLYETGVRAFVQLGAGSLPGFVSDTLHGQDHLAITAADSRRDGPAQLRRLAAALWTEGLSPRWERLAPASGSALVRGSASVRGAAPVGGSVSVRGPAPVGGSAWAHGSAPAADRGTDCAADRAMDGAADCGTDGAADCGTDAAADRATDCAADCGTARAGARATARAAVPEGARAAIRLDLGSPLVRLGVGTPGRPLLAPADPPPPPTPPPAPSPEGGGGGGGGGALPHPRPAAAEPVQQALDAVLAETRAATRTVAAAVAAASAPSAAAPAGPHTTAAPHPAAGAPSTAVAPRTAAAPVIAHTAPTSPSAPASAAVAGPRTSSAPHPTATTPSTLTTSPTSRHTTRHLSLATLPYVRDHCVYLQPDDWPEAADRFPVVPMTTLLELAAEAAREAQPGYLVTGYSDVRALRWLAVAPPVDVAVSATPEGDGRVRVSLGDFAAVTVHLAARHPAPPRPDPADLTSGRPAPVSAQALYRDRWMFHGPAFAGVHEVSTLAADGIRGTLRALPAPGALLDAAGQLLGHWMQLKLSGDRLVFPATLDRVRLYGPPPREGALLAATARIREVRAGSVRGEVELCGADGGVWARLEGWTYRRFGADERVWPMKFTPEVCGIGEPRPGGWCLARRRWSDPASQELVMRRYLGAGERARYERCAPRARAAWLLGRIAAKDAVRELLWESGAGPVFPAEIQVGTDHQGRPCPEGPLAHGLHLSLAHKDRIAVALAHRSGPVGIDIERVTDDPPALERFALTPAERRLADDLRARHAPGTTGRAYWLTALWCAKEAAAKAAGSGLDGRPLDWAVTPAPGGALWVVSPDGRPHLVHLDSVDDLSGRHVVAWTGPRPADRTGTDTLTPTEATHGS</sequence>
<feature type="domain" description="Ketosynthase family 3 (KS3)" evidence="8">
    <location>
        <begin position="13"/>
        <end position="478"/>
    </location>
</feature>
<evidence type="ECO:0000256" key="6">
    <source>
        <dbReference type="PROSITE-ProRule" id="PRU01363"/>
    </source>
</evidence>
<dbReference type="InterPro" id="IPR020841">
    <property type="entry name" value="PKS_Beta-ketoAc_synthase_dom"/>
</dbReference>
<dbReference type="GO" id="GO:0006633">
    <property type="term" value="P:fatty acid biosynthetic process"/>
    <property type="evidence" value="ECO:0007669"/>
    <property type="project" value="InterPro"/>
</dbReference>
<dbReference type="RefSeq" id="WP_159484829.1">
    <property type="nucleotide sequence ID" value="NZ_BLIP01000001.1"/>
</dbReference>
<feature type="region of interest" description="Disordered" evidence="7">
    <location>
        <begin position="1150"/>
        <end position="1191"/>
    </location>
</feature>
<dbReference type="CDD" id="cd00833">
    <property type="entry name" value="PKS"/>
    <property type="match status" value="1"/>
</dbReference>
<dbReference type="PROSITE" id="PS52004">
    <property type="entry name" value="KS3_2"/>
    <property type="match status" value="1"/>
</dbReference>
<evidence type="ECO:0000256" key="4">
    <source>
        <dbReference type="ARBA" id="ARBA00022679"/>
    </source>
</evidence>
<keyword evidence="13" id="KW-1185">Reference proteome</keyword>
<dbReference type="InterPro" id="IPR014043">
    <property type="entry name" value="Acyl_transferase_dom"/>
</dbReference>
<dbReference type="InterPro" id="IPR008278">
    <property type="entry name" value="4-PPantetheinyl_Trfase_dom"/>
</dbReference>
<dbReference type="Gene3D" id="3.40.47.10">
    <property type="match status" value="1"/>
</dbReference>
<dbReference type="InterPro" id="IPR020807">
    <property type="entry name" value="PKS_DH"/>
</dbReference>
<dbReference type="Pfam" id="PF00109">
    <property type="entry name" value="ketoacyl-synt"/>
    <property type="match status" value="1"/>
</dbReference>
<evidence type="ECO:0000313" key="13">
    <source>
        <dbReference type="Proteomes" id="UP001210609"/>
    </source>
</evidence>
<feature type="compositionally biased region" description="Pro residues" evidence="7">
    <location>
        <begin position="1047"/>
        <end position="1060"/>
    </location>
</feature>
<dbReference type="Proteomes" id="UP000429552">
    <property type="component" value="Unassembled WGS sequence"/>
</dbReference>
<dbReference type="Gene3D" id="3.90.470.20">
    <property type="entry name" value="4'-phosphopantetheinyl transferase domain"/>
    <property type="match status" value="2"/>
</dbReference>
<keyword evidence="2" id="KW-0596">Phosphopantetheine</keyword>
<dbReference type="SMART" id="SM00825">
    <property type="entry name" value="PKS_KS"/>
    <property type="match status" value="1"/>
</dbReference>
<protein>
    <submittedName>
        <fullName evidence="11">Polyketide synthase dehydratase domain-containing protein</fullName>
    </submittedName>
</protein>
<evidence type="ECO:0000259" key="8">
    <source>
        <dbReference type="PROSITE" id="PS52004"/>
    </source>
</evidence>
<feature type="region of interest" description="Disordered" evidence="7">
    <location>
        <begin position="477"/>
        <end position="517"/>
    </location>
</feature>
<proteinExistence type="predicted"/>
<dbReference type="GO" id="GO:0004315">
    <property type="term" value="F:3-oxoacyl-[acyl-carrier-protein] synthase activity"/>
    <property type="evidence" value="ECO:0007669"/>
    <property type="project" value="InterPro"/>
</dbReference>
<reference evidence="10 12" key="1">
    <citation type="submission" date="2019-12" db="EMBL/GenBank/DDBJ databases">
        <title>Whole genome shotgun sequence of Streptomyces libani subsp. libani NBRC 13452.</title>
        <authorList>
            <person name="Ichikawa N."/>
            <person name="Kimura A."/>
            <person name="Kitahashi Y."/>
            <person name="Komaki H."/>
            <person name="Tamura T."/>
        </authorList>
    </citation>
    <scope>NUCLEOTIDE SEQUENCE [LARGE SCALE GENOMIC DNA]</scope>
    <source>
        <strain evidence="10 12">NBRC 13452</strain>
    </source>
</reference>
<dbReference type="Gene3D" id="3.40.366.10">
    <property type="entry name" value="Malonyl-Coenzyme A Acyl Carrier Protein, domain 2"/>
    <property type="match status" value="1"/>
</dbReference>
<dbReference type="InterPro" id="IPR037143">
    <property type="entry name" value="4-PPantetheinyl_Trfase_dom_sf"/>
</dbReference>
<evidence type="ECO:0000256" key="1">
    <source>
        <dbReference type="ARBA" id="ARBA00004792"/>
    </source>
</evidence>
<name>A0A640TC26_STRNI</name>
<dbReference type="InterPro" id="IPR016035">
    <property type="entry name" value="Acyl_Trfase/lysoPLipase"/>
</dbReference>
<dbReference type="Proteomes" id="UP001210609">
    <property type="component" value="Chromosome"/>
</dbReference>
<evidence type="ECO:0000256" key="7">
    <source>
        <dbReference type="SAM" id="MobiDB-lite"/>
    </source>
</evidence>
<feature type="compositionally biased region" description="Gly residues" evidence="7">
    <location>
        <begin position="1062"/>
        <end position="1072"/>
    </location>
</feature>
<dbReference type="InterPro" id="IPR014031">
    <property type="entry name" value="Ketoacyl_synth_C"/>
</dbReference>
<dbReference type="SMART" id="SM00826">
    <property type="entry name" value="PKS_DH"/>
    <property type="match status" value="1"/>
</dbReference>
<feature type="region of interest" description="Disordered" evidence="7">
    <location>
        <begin position="1038"/>
        <end position="1078"/>
    </location>
</feature>
<organism evidence="10 12">
    <name type="scientific">Streptomyces nigrescens</name>
    <dbReference type="NCBI Taxonomy" id="1920"/>
    <lineage>
        <taxon>Bacteria</taxon>
        <taxon>Bacillati</taxon>
        <taxon>Actinomycetota</taxon>
        <taxon>Actinomycetes</taxon>
        <taxon>Kitasatosporales</taxon>
        <taxon>Streptomycetaceae</taxon>
        <taxon>Streptomyces</taxon>
    </lineage>
</organism>
<feature type="region of interest" description="Disordered" evidence="7">
    <location>
        <begin position="1114"/>
        <end position="1136"/>
    </location>
</feature>
<dbReference type="PANTHER" id="PTHR43074">
    <property type="entry name" value="OMEGA-3 POLYUNSATURATED FATTY ACID SYNTHASE PFAB-RELATED"/>
    <property type="match status" value="1"/>
</dbReference>
<dbReference type="Pfam" id="PF16197">
    <property type="entry name" value="KAsynt_C_assoc"/>
    <property type="match status" value="1"/>
</dbReference>
<keyword evidence="3" id="KW-0597">Phosphoprotein</keyword>
<dbReference type="InterPro" id="IPR016039">
    <property type="entry name" value="Thiolase-like"/>
</dbReference>
<keyword evidence="5" id="KW-0012">Acyltransferase</keyword>
<dbReference type="InterPro" id="IPR042104">
    <property type="entry name" value="PKS_dehydratase_sf"/>
</dbReference>
<dbReference type="InterPro" id="IPR032821">
    <property type="entry name" value="PKS_assoc"/>
</dbReference>
<feature type="region of interest" description="N-terminal hotdog fold" evidence="6">
    <location>
        <begin position="1173"/>
        <end position="1301"/>
    </location>
</feature>
<dbReference type="GO" id="GO:0000287">
    <property type="term" value="F:magnesium ion binding"/>
    <property type="evidence" value="ECO:0007669"/>
    <property type="project" value="InterPro"/>
</dbReference>
<dbReference type="GO" id="GO:0008897">
    <property type="term" value="F:holo-[acyl-carrier-protein] synthase activity"/>
    <property type="evidence" value="ECO:0007669"/>
    <property type="project" value="InterPro"/>
</dbReference>
<evidence type="ECO:0000256" key="5">
    <source>
        <dbReference type="ARBA" id="ARBA00023315"/>
    </source>
</evidence>
<evidence type="ECO:0000259" key="9">
    <source>
        <dbReference type="PROSITE" id="PS52019"/>
    </source>
</evidence>
<comment type="pathway">
    <text evidence="1">Antibiotic biosynthesis.</text>
</comment>
<dbReference type="Pfam" id="PF01648">
    <property type="entry name" value="ACPS"/>
    <property type="match status" value="1"/>
</dbReference>
<dbReference type="InterPro" id="IPR014030">
    <property type="entry name" value="Ketoacyl_synth_N"/>
</dbReference>
<dbReference type="EMBL" id="CP114202">
    <property type="protein sequence ID" value="WAT95490.1"/>
    <property type="molecule type" value="Genomic_DNA"/>
</dbReference>
<feature type="compositionally biased region" description="Basic residues" evidence="7">
    <location>
        <begin position="494"/>
        <end position="509"/>
    </location>
</feature>